<comment type="caution">
    <text evidence="1">The sequence shown here is derived from an EMBL/GenBank/DDBJ whole genome shotgun (WGS) entry which is preliminary data.</text>
</comment>
<gene>
    <name evidence="1" type="ORF">BpHYR1_053804</name>
</gene>
<protein>
    <submittedName>
        <fullName evidence="1">Uncharacterized protein</fullName>
    </submittedName>
</protein>
<evidence type="ECO:0000313" key="1">
    <source>
        <dbReference type="EMBL" id="RNA45235.1"/>
    </source>
</evidence>
<dbReference type="Proteomes" id="UP000276133">
    <property type="component" value="Unassembled WGS sequence"/>
</dbReference>
<evidence type="ECO:0000313" key="2">
    <source>
        <dbReference type="Proteomes" id="UP000276133"/>
    </source>
</evidence>
<organism evidence="1 2">
    <name type="scientific">Brachionus plicatilis</name>
    <name type="common">Marine rotifer</name>
    <name type="synonym">Brachionus muelleri</name>
    <dbReference type="NCBI Taxonomy" id="10195"/>
    <lineage>
        <taxon>Eukaryota</taxon>
        <taxon>Metazoa</taxon>
        <taxon>Spiralia</taxon>
        <taxon>Gnathifera</taxon>
        <taxon>Rotifera</taxon>
        <taxon>Eurotatoria</taxon>
        <taxon>Monogononta</taxon>
        <taxon>Pseudotrocha</taxon>
        <taxon>Ploima</taxon>
        <taxon>Brachionidae</taxon>
        <taxon>Brachionus</taxon>
    </lineage>
</organism>
<sequence>MLNKVYLVRVKQAVFHLKFQFKEKIFTNKLFNLNNGKSKFLLILIFDYFNLLTLKHINYWKSYPNDLAGFLEISSQGIPETNLTYCIIENTNK</sequence>
<accession>A0A3M7TBQ3</accession>
<name>A0A3M7TBQ3_BRAPC</name>
<proteinExistence type="predicted"/>
<dbReference type="EMBL" id="REGN01000004">
    <property type="protein sequence ID" value="RNA45235.1"/>
    <property type="molecule type" value="Genomic_DNA"/>
</dbReference>
<dbReference type="AlphaFoldDB" id="A0A3M7TBQ3"/>
<reference evidence="1 2" key="1">
    <citation type="journal article" date="2018" name="Sci. Rep.">
        <title>Genomic signatures of local adaptation to the degree of environmental predictability in rotifers.</title>
        <authorList>
            <person name="Franch-Gras L."/>
            <person name="Hahn C."/>
            <person name="Garcia-Roger E.M."/>
            <person name="Carmona M.J."/>
            <person name="Serra M."/>
            <person name="Gomez A."/>
        </authorList>
    </citation>
    <scope>NUCLEOTIDE SEQUENCE [LARGE SCALE GENOMIC DNA]</scope>
    <source>
        <strain evidence="1">HYR1</strain>
    </source>
</reference>
<keyword evidence="2" id="KW-1185">Reference proteome</keyword>